<evidence type="ECO:0000313" key="3">
    <source>
        <dbReference type="EMBL" id="MBM7644706.1"/>
    </source>
</evidence>
<protein>
    <submittedName>
        <fullName evidence="3">Morphogenetic protein associated with SpoVID</fullName>
    </submittedName>
</protein>
<organism evidence="3 4">
    <name type="scientific">Scopulibacillus daqui</name>
    <dbReference type="NCBI Taxonomy" id="1469162"/>
    <lineage>
        <taxon>Bacteria</taxon>
        <taxon>Bacillati</taxon>
        <taxon>Bacillota</taxon>
        <taxon>Bacilli</taxon>
        <taxon>Bacillales</taxon>
        <taxon>Sporolactobacillaceae</taxon>
        <taxon>Scopulibacillus</taxon>
    </lineage>
</organism>
<dbReference type="Proteomes" id="UP000808914">
    <property type="component" value="Unassembled WGS sequence"/>
</dbReference>
<feature type="region of interest" description="Disordered" evidence="1">
    <location>
        <begin position="55"/>
        <end position="78"/>
    </location>
</feature>
<keyword evidence="4" id="KW-1185">Reference proteome</keyword>
<gene>
    <name evidence="3" type="ORF">JOD45_000913</name>
</gene>
<dbReference type="EMBL" id="JAFBER010000004">
    <property type="protein sequence ID" value="MBM7644706.1"/>
    <property type="molecule type" value="Genomic_DNA"/>
</dbReference>
<dbReference type="InterPro" id="IPR018392">
    <property type="entry name" value="LysM"/>
</dbReference>
<dbReference type="Gene3D" id="3.10.350.10">
    <property type="entry name" value="LysM domain"/>
    <property type="match status" value="1"/>
</dbReference>
<evidence type="ECO:0000259" key="2">
    <source>
        <dbReference type="PROSITE" id="PS51782"/>
    </source>
</evidence>
<evidence type="ECO:0000256" key="1">
    <source>
        <dbReference type="SAM" id="MobiDB-lite"/>
    </source>
</evidence>
<feature type="domain" description="LysM" evidence="2">
    <location>
        <begin position="2"/>
        <end position="47"/>
    </location>
</feature>
<dbReference type="SMART" id="SM00257">
    <property type="entry name" value="LysM"/>
    <property type="match status" value="1"/>
</dbReference>
<dbReference type="CDD" id="cd00118">
    <property type="entry name" value="LysM"/>
    <property type="match status" value="1"/>
</dbReference>
<dbReference type="SUPFAM" id="SSF54106">
    <property type="entry name" value="LysM domain"/>
    <property type="match status" value="1"/>
</dbReference>
<dbReference type="InterPro" id="IPR014248">
    <property type="entry name" value="Spore_coat_assembly_SafA"/>
</dbReference>
<feature type="compositionally biased region" description="Basic and acidic residues" evidence="1">
    <location>
        <begin position="56"/>
        <end position="78"/>
    </location>
</feature>
<name>A0ABS2PXX3_9BACL</name>
<feature type="region of interest" description="Disordered" evidence="1">
    <location>
        <begin position="491"/>
        <end position="542"/>
    </location>
</feature>
<dbReference type="NCBIfam" id="TIGR02899">
    <property type="entry name" value="spore_safA"/>
    <property type="match status" value="1"/>
</dbReference>
<dbReference type="RefSeq" id="WP_205002665.1">
    <property type="nucleotide sequence ID" value="NZ_JAFBER010000004.1"/>
</dbReference>
<dbReference type="PROSITE" id="PS51782">
    <property type="entry name" value="LYSM"/>
    <property type="match status" value="1"/>
</dbReference>
<proteinExistence type="predicted"/>
<sequence>MKIYVVQKGDTLYKIAQQHGIPLEELKKMNSQLSNPDKIMPGMKVKVPTGYKPVKKKEEPMKKEMPIKKEEQKAKKEEPIYHGKKEMPKAEHPVVYKQSKKTAPIYPIIDNKKEENWNLDVNPNVNPNINHNADAHVNPNVNPNINPNAGTHVNPNVNPNINPNAGTHVNPNVNPNINPNAGAHANPNVNTKINPEAKTDQEDIQYINEPNVKSKPNDNIHEIPMMDNELPNIIHPKNDSDMMDVHPSMNSMPFWEWDSKMNINEKKPVLNKPLENPWDVLKEKTFDDSNDWENPYMSNTSWHGAHFVPDKHIFDETNVNPEANVWHDHVNPEANIWHAHVNPEAETWDGATGMSGANVWHDHVNPENPWPGTHIPPEANVWPGNVNPAINPWHHANINPETNHWYGANIKHETAYYPSSSHLNPYYQHVMNVGYWEPVYYGQQMPNPSVYPNQEYYGYQNLPLQGDCGCQEQPNMYYQPAMHYPGTHYYDQAVQPAPSTPPTPPTPPVNREESNNQRWDSYANYQEPPYLPQFPTLNKKDE</sequence>
<reference evidence="3 4" key="1">
    <citation type="submission" date="2021-01" db="EMBL/GenBank/DDBJ databases">
        <title>Genomic Encyclopedia of Type Strains, Phase IV (KMG-IV): sequencing the most valuable type-strain genomes for metagenomic binning, comparative biology and taxonomic classification.</title>
        <authorList>
            <person name="Goeker M."/>
        </authorList>
    </citation>
    <scope>NUCLEOTIDE SEQUENCE [LARGE SCALE GENOMIC DNA]</scope>
    <source>
        <strain evidence="3 4">DSM 28236</strain>
    </source>
</reference>
<feature type="compositionally biased region" description="Pro residues" evidence="1">
    <location>
        <begin position="498"/>
        <end position="508"/>
    </location>
</feature>
<dbReference type="Pfam" id="PF01476">
    <property type="entry name" value="LysM"/>
    <property type="match status" value="1"/>
</dbReference>
<evidence type="ECO:0000313" key="4">
    <source>
        <dbReference type="Proteomes" id="UP000808914"/>
    </source>
</evidence>
<comment type="caution">
    <text evidence="3">The sequence shown here is derived from an EMBL/GenBank/DDBJ whole genome shotgun (WGS) entry which is preliminary data.</text>
</comment>
<accession>A0ABS2PXX3</accession>
<dbReference type="InterPro" id="IPR036779">
    <property type="entry name" value="LysM_dom_sf"/>
</dbReference>